<dbReference type="Proteomes" id="UP000541583">
    <property type="component" value="Unassembled WGS sequence"/>
</dbReference>
<dbReference type="InterPro" id="IPR036069">
    <property type="entry name" value="DUF34/NIF3_sf"/>
</dbReference>
<evidence type="ECO:0000313" key="4">
    <source>
        <dbReference type="Proteomes" id="UP000548326"/>
    </source>
</evidence>
<accession>A0A1N7AKI4</accession>
<sequence>MSKTKDYGEKYWVKYYAQKLSRIVLGHIASEEPGTEFMANWLKEKLRNIKTTHILSNNSLSFL</sequence>
<dbReference type="GO" id="GO:0016787">
    <property type="term" value="F:hydrolase activity"/>
    <property type="evidence" value="ECO:0007669"/>
    <property type="project" value="UniProtKB-KW"/>
</dbReference>
<dbReference type="RefSeq" id="WP_076374037.1">
    <property type="nucleotide sequence ID" value="NZ_FTMG01000007.1"/>
</dbReference>
<evidence type="ECO:0000313" key="2">
    <source>
        <dbReference type="EMBL" id="MBB6131802.1"/>
    </source>
</evidence>
<dbReference type="EMBL" id="JACHCA010000032">
    <property type="protein sequence ID" value="MBB6131802.1"/>
    <property type="molecule type" value="Genomic_DNA"/>
</dbReference>
<dbReference type="AlphaFoldDB" id="A0A1N7AKI4"/>
<dbReference type="Proteomes" id="UP000548326">
    <property type="component" value="Unassembled WGS sequence"/>
</dbReference>
<organism evidence="2 4">
    <name type="scientific">Mucilaginibacter lappiensis</name>
    <dbReference type="NCBI Taxonomy" id="354630"/>
    <lineage>
        <taxon>Bacteria</taxon>
        <taxon>Pseudomonadati</taxon>
        <taxon>Bacteroidota</taxon>
        <taxon>Sphingobacteriia</taxon>
        <taxon>Sphingobacteriales</taxon>
        <taxon>Sphingobacteriaceae</taxon>
        <taxon>Mucilaginibacter</taxon>
    </lineage>
</organism>
<comment type="caution">
    <text evidence="2">The sequence shown here is derived from an EMBL/GenBank/DDBJ whole genome shotgun (WGS) entry which is preliminary data.</text>
</comment>
<dbReference type="SUPFAM" id="SSF102705">
    <property type="entry name" value="NIF3 (NGG1p interacting factor 3)-like"/>
    <property type="match status" value="1"/>
</dbReference>
<evidence type="ECO:0000313" key="1">
    <source>
        <dbReference type="EMBL" id="MBB6110506.1"/>
    </source>
</evidence>
<evidence type="ECO:0000313" key="3">
    <source>
        <dbReference type="Proteomes" id="UP000541583"/>
    </source>
</evidence>
<dbReference type="EMBL" id="JACHCB010000008">
    <property type="protein sequence ID" value="MBB6110506.1"/>
    <property type="molecule type" value="Genomic_DNA"/>
</dbReference>
<dbReference type="STRING" id="354630.SAMN05421821_10727"/>
<name>A0A1N7AKI4_9SPHI</name>
<gene>
    <name evidence="2" type="ORF">HDF22_005955</name>
    <name evidence="1" type="ORF">HDF23_003265</name>
</gene>
<protein>
    <submittedName>
        <fullName evidence="1 2">NIF3 family GTP cyclohydrolase 1 type 2</fullName>
    </submittedName>
</protein>
<reference evidence="3 4" key="1">
    <citation type="submission" date="2020-08" db="EMBL/GenBank/DDBJ databases">
        <title>Genomic Encyclopedia of Type Strains, Phase IV (KMG-V): Genome sequencing to study the core and pangenomes of soil and plant-associated prokaryotes.</title>
        <authorList>
            <person name="Whitman W."/>
        </authorList>
    </citation>
    <scope>NUCLEOTIDE SEQUENCE [LARGE SCALE GENOMIC DNA]</scope>
    <source>
        <strain evidence="1 3">ANJLi2</strain>
        <strain evidence="2 4">MP601</strain>
    </source>
</reference>
<dbReference type="OrthoDB" id="1116574at2"/>
<proteinExistence type="predicted"/>
<keyword evidence="2" id="KW-0378">Hydrolase</keyword>
<keyword evidence="3" id="KW-1185">Reference proteome</keyword>